<keyword evidence="3" id="KW-1185">Reference proteome</keyword>
<evidence type="ECO:0000313" key="2">
    <source>
        <dbReference type="EMBL" id="KAL2489820.1"/>
    </source>
</evidence>
<evidence type="ECO:0000256" key="1">
    <source>
        <dbReference type="SAM" id="Coils"/>
    </source>
</evidence>
<sequence>MEWYCSDFKGPWKSAECARRDGEPKEGVKDWYYLTHRGTQRPVISGDVPASFLTEKDLAAIGRLYSYKGDFYRVIGLDHLFVKHNLMKKQGPDHYKERATWLHGALNESKREMSPLIDERDKLKKDLEAAESDVAEFSKRCDLANQAQEITAKALA</sequence>
<name>A0ABD1RN42_9LAMI</name>
<comment type="caution">
    <text evidence="2">The sequence shown here is derived from an EMBL/GenBank/DDBJ whole genome shotgun (WGS) entry which is preliminary data.</text>
</comment>
<protein>
    <submittedName>
        <fullName evidence="2">Uncharacterized protein</fullName>
    </submittedName>
</protein>
<feature type="coiled-coil region" evidence="1">
    <location>
        <begin position="120"/>
        <end position="147"/>
    </location>
</feature>
<organism evidence="2 3">
    <name type="scientific">Forsythia ovata</name>
    <dbReference type="NCBI Taxonomy" id="205694"/>
    <lineage>
        <taxon>Eukaryota</taxon>
        <taxon>Viridiplantae</taxon>
        <taxon>Streptophyta</taxon>
        <taxon>Embryophyta</taxon>
        <taxon>Tracheophyta</taxon>
        <taxon>Spermatophyta</taxon>
        <taxon>Magnoliopsida</taxon>
        <taxon>eudicotyledons</taxon>
        <taxon>Gunneridae</taxon>
        <taxon>Pentapetalae</taxon>
        <taxon>asterids</taxon>
        <taxon>lamiids</taxon>
        <taxon>Lamiales</taxon>
        <taxon>Oleaceae</taxon>
        <taxon>Forsythieae</taxon>
        <taxon>Forsythia</taxon>
    </lineage>
</organism>
<dbReference type="EMBL" id="JBFOLJ010000012">
    <property type="protein sequence ID" value="KAL2489820.1"/>
    <property type="molecule type" value="Genomic_DNA"/>
</dbReference>
<accession>A0ABD1RN42</accession>
<proteinExistence type="predicted"/>
<gene>
    <name evidence="2" type="ORF">Fot_43112</name>
</gene>
<dbReference type="Proteomes" id="UP001604277">
    <property type="component" value="Unassembled WGS sequence"/>
</dbReference>
<keyword evidence="1" id="KW-0175">Coiled coil</keyword>
<evidence type="ECO:0000313" key="3">
    <source>
        <dbReference type="Proteomes" id="UP001604277"/>
    </source>
</evidence>
<dbReference type="AlphaFoldDB" id="A0ABD1RN42"/>
<reference evidence="3" key="1">
    <citation type="submission" date="2024-07" db="EMBL/GenBank/DDBJ databases">
        <title>Two chromosome-level genome assemblies of Korean endemic species Abeliophyllum distichum and Forsythia ovata (Oleaceae).</title>
        <authorList>
            <person name="Jang H."/>
        </authorList>
    </citation>
    <scope>NUCLEOTIDE SEQUENCE [LARGE SCALE GENOMIC DNA]</scope>
</reference>